<evidence type="ECO:0000313" key="1">
    <source>
        <dbReference type="EMBL" id="MFD1530939.1"/>
    </source>
</evidence>
<dbReference type="EMBL" id="JBHUCP010000009">
    <property type="protein sequence ID" value="MFD1530939.1"/>
    <property type="molecule type" value="Genomic_DNA"/>
</dbReference>
<evidence type="ECO:0000313" key="2">
    <source>
        <dbReference type="Proteomes" id="UP001597145"/>
    </source>
</evidence>
<reference evidence="2" key="1">
    <citation type="journal article" date="2019" name="Int. J. Syst. Evol. Microbiol.">
        <title>The Global Catalogue of Microorganisms (GCM) 10K type strain sequencing project: providing services to taxonomists for standard genome sequencing and annotation.</title>
        <authorList>
            <consortium name="The Broad Institute Genomics Platform"/>
            <consortium name="The Broad Institute Genome Sequencing Center for Infectious Disease"/>
            <person name="Wu L."/>
            <person name="Ma J."/>
        </authorList>
    </citation>
    <scope>NUCLEOTIDE SEQUENCE [LARGE SCALE GENOMIC DNA]</scope>
    <source>
        <strain evidence="2">JCM 12165</strain>
    </source>
</reference>
<sequence>MIEREDDGDAVLGEARVAVLRLAHGPVNVLDIELCRAITERFRALADDPVQAVVVTGTDRAFSAGVDLKRYLDGGAAYVERFLPALADAFHAVFELGKPVVAAVTGHAIAGGGVLAACADVRLMAEGRGRIGVPELRVGVPFPRIAIEVLRYTVGDVTARKLLLGAQTYYPSEALALGLVDRVVEPDDLLSEAVTTARTMAAGIPGDTFAVTKAQLRRDALERTARYADEAAELTRLWNLRVIDGWTERYLESVLRKS</sequence>
<dbReference type="PANTHER" id="PTHR11941">
    <property type="entry name" value="ENOYL-COA HYDRATASE-RELATED"/>
    <property type="match status" value="1"/>
</dbReference>
<protein>
    <submittedName>
        <fullName evidence="1">Enoyl-CoA hydratase/isomerase family protein</fullName>
    </submittedName>
</protein>
<dbReference type="Proteomes" id="UP001597145">
    <property type="component" value="Unassembled WGS sequence"/>
</dbReference>
<dbReference type="Gene3D" id="3.90.226.10">
    <property type="entry name" value="2-enoyl-CoA Hydratase, Chain A, domain 1"/>
    <property type="match status" value="1"/>
</dbReference>
<name>A0ABW4FM18_9PSEU</name>
<dbReference type="InterPro" id="IPR001753">
    <property type="entry name" value="Enoyl-CoA_hydra/iso"/>
</dbReference>
<dbReference type="RefSeq" id="WP_343970967.1">
    <property type="nucleotide sequence ID" value="NZ_BAAAJG010000002.1"/>
</dbReference>
<dbReference type="SUPFAM" id="SSF52096">
    <property type="entry name" value="ClpP/crotonase"/>
    <property type="match status" value="1"/>
</dbReference>
<keyword evidence="2" id="KW-1185">Reference proteome</keyword>
<dbReference type="CDD" id="cd06558">
    <property type="entry name" value="crotonase-like"/>
    <property type="match status" value="1"/>
</dbReference>
<proteinExistence type="predicted"/>
<accession>A0ABW4FM18</accession>
<dbReference type="PANTHER" id="PTHR11941:SF54">
    <property type="entry name" value="ENOYL-COA HYDRATASE, MITOCHONDRIAL"/>
    <property type="match status" value="1"/>
</dbReference>
<gene>
    <name evidence="1" type="ORF">ACFSCY_15970</name>
</gene>
<dbReference type="InterPro" id="IPR029045">
    <property type="entry name" value="ClpP/crotonase-like_dom_sf"/>
</dbReference>
<dbReference type="Pfam" id="PF00378">
    <property type="entry name" value="ECH_1"/>
    <property type="match status" value="1"/>
</dbReference>
<organism evidence="1 2">
    <name type="scientific">Pseudonocardia aurantiaca</name>
    <dbReference type="NCBI Taxonomy" id="75290"/>
    <lineage>
        <taxon>Bacteria</taxon>
        <taxon>Bacillati</taxon>
        <taxon>Actinomycetota</taxon>
        <taxon>Actinomycetes</taxon>
        <taxon>Pseudonocardiales</taxon>
        <taxon>Pseudonocardiaceae</taxon>
        <taxon>Pseudonocardia</taxon>
    </lineage>
</organism>
<comment type="caution">
    <text evidence="1">The sequence shown here is derived from an EMBL/GenBank/DDBJ whole genome shotgun (WGS) entry which is preliminary data.</text>
</comment>